<proteinExistence type="predicted"/>
<dbReference type="PANTHER" id="PTHR22145:SF2">
    <property type="entry name" value="SI:CH211-266K22.6"/>
    <property type="match status" value="1"/>
</dbReference>
<feature type="compositionally biased region" description="Basic and acidic residues" evidence="1">
    <location>
        <begin position="295"/>
        <end position="311"/>
    </location>
</feature>
<feature type="region of interest" description="Disordered" evidence="1">
    <location>
        <begin position="239"/>
        <end position="324"/>
    </location>
</feature>
<protein>
    <submittedName>
        <fullName evidence="2">Uncharacterized protein</fullName>
    </submittedName>
</protein>
<dbReference type="Proteomes" id="UP000265020">
    <property type="component" value="Unassembled WGS sequence"/>
</dbReference>
<organism evidence="2 3">
    <name type="scientific">Cyprinodon variegatus</name>
    <name type="common">Sheepshead minnow</name>
    <dbReference type="NCBI Taxonomy" id="28743"/>
    <lineage>
        <taxon>Eukaryota</taxon>
        <taxon>Metazoa</taxon>
        <taxon>Chordata</taxon>
        <taxon>Craniata</taxon>
        <taxon>Vertebrata</taxon>
        <taxon>Euteleostomi</taxon>
        <taxon>Actinopterygii</taxon>
        <taxon>Neopterygii</taxon>
        <taxon>Teleostei</taxon>
        <taxon>Neoteleostei</taxon>
        <taxon>Acanthomorphata</taxon>
        <taxon>Ovalentaria</taxon>
        <taxon>Atherinomorphae</taxon>
        <taxon>Cyprinodontiformes</taxon>
        <taxon>Cyprinodontidae</taxon>
        <taxon>Cyprinodon</taxon>
    </lineage>
</organism>
<feature type="compositionally biased region" description="Polar residues" evidence="1">
    <location>
        <begin position="254"/>
        <end position="264"/>
    </location>
</feature>
<sequence length="324" mass="35372">FSAGPTWEGGSNKGGLLSPFVVMATCLMDIIRLPVSCRRSGRPDCGGQKVKPSSAERGVHRNCTPPGRAPPPCSPNQTDSDTDLSESERPHPSPCRCPPPQLQLRPEVMEEDQPALQRQRVRGRRRGGPDFPDFLPPPFNSWSLGQLAVFYNMEGRGALGPRPVGPLERYLERLLHLEWYQIQTVQAEREVGGVTAACQRAGAPSRLSSPKCILHCPRALPFLCGSVCALCPAPDRSRGLAPLPKRSYSESRVRSGSPSRTSSYLRRMQASGNMRHPMGMAARAGSDPTAGGPRQKTDGGETEQSRTKAERTGSQTGHRRCHHR</sequence>
<dbReference type="Pfam" id="PF15344">
    <property type="entry name" value="FAM217"/>
    <property type="match status" value="1"/>
</dbReference>
<reference evidence="2" key="1">
    <citation type="submission" date="2025-08" db="UniProtKB">
        <authorList>
            <consortium name="Ensembl"/>
        </authorList>
    </citation>
    <scope>IDENTIFICATION</scope>
</reference>
<evidence type="ECO:0000313" key="2">
    <source>
        <dbReference type="Ensembl" id="ENSCVAP00000026282.1"/>
    </source>
</evidence>
<feature type="compositionally biased region" description="Pro residues" evidence="1">
    <location>
        <begin position="92"/>
        <end position="101"/>
    </location>
</feature>
<feature type="region of interest" description="Disordered" evidence="1">
    <location>
        <begin position="38"/>
        <end position="134"/>
    </location>
</feature>
<reference evidence="2" key="2">
    <citation type="submission" date="2025-09" db="UniProtKB">
        <authorList>
            <consortium name="Ensembl"/>
        </authorList>
    </citation>
    <scope>IDENTIFICATION</scope>
</reference>
<evidence type="ECO:0000256" key="1">
    <source>
        <dbReference type="SAM" id="MobiDB-lite"/>
    </source>
</evidence>
<dbReference type="InterPro" id="IPR029266">
    <property type="entry name" value="FAM217"/>
</dbReference>
<dbReference type="PANTHER" id="PTHR22145">
    <property type="entry name" value="SI:CH211-266K22.6"/>
    <property type="match status" value="1"/>
</dbReference>
<name>A0A3Q2E2B3_CYPVA</name>
<dbReference type="GeneTree" id="ENSGT00940000154543"/>
<dbReference type="OMA" id="RTETHHV"/>
<accession>A0A3Q2E2B3</accession>
<evidence type="ECO:0000313" key="3">
    <source>
        <dbReference type="Proteomes" id="UP000265020"/>
    </source>
</evidence>
<keyword evidence="3" id="KW-1185">Reference proteome</keyword>
<dbReference type="AlphaFoldDB" id="A0A3Q2E2B3"/>
<dbReference type="Ensembl" id="ENSCVAT00000016229.1">
    <property type="protein sequence ID" value="ENSCVAP00000026282.1"/>
    <property type="gene ID" value="ENSCVAG00000011726.1"/>
</dbReference>